<keyword evidence="1" id="KW-0472">Membrane</keyword>
<dbReference type="EMBL" id="JANFQO010000002">
    <property type="protein sequence ID" value="MCQ4163576.1"/>
    <property type="molecule type" value="Genomic_DNA"/>
</dbReference>
<evidence type="ECO:0000313" key="3">
    <source>
        <dbReference type="Proteomes" id="UP001165498"/>
    </source>
</evidence>
<keyword evidence="1" id="KW-0812">Transmembrane</keyword>
<dbReference type="Proteomes" id="UP001165498">
    <property type="component" value="Unassembled WGS sequence"/>
</dbReference>
<organism evidence="2 3">
    <name type="scientific">Tahibacter harae</name>
    <dbReference type="NCBI Taxonomy" id="2963937"/>
    <lineage>
        <taxon>Bacteria</taxon>
        <taxon>Pseudomonadati</taxon>
        <taxon>Pseudomonadota</taxon>
        <taxon>Gammaproteobacteria</taxon>
        <taxon>Lysobacterales</taxon>
        <taxon>Rhodanobacteraceae</taxon>
        <taxon>Tahibacter</taxon>
    </lineage>
</organism>
<sequence>MKWNKWIRQLHRWLSVLFTLSVIACFAALGLGKPPAWVFYLPLPPLALLTFSGLYLFALPYFSRGQRAAGGA</sequence>
<reference evidence="2" key="1">
    <citation type="submission" date="2022-07" db="EMBL/GenBank/DDBJ databases">
        <title>Tahibacter sp., a new gammaproteobacterium isolated from the silt sample collected at pig farm.</title>
        <authorList>
            <person name="Chen H."/>
        </authorList>
    </citation>
    <scope>NUCLEOTIDE SEQUENCE</scope>
    <source>
        <strain evidence="2">P2K</strain>
    </source>
</reference>
<dbReference type="RefSeq" id="WP_255910919.1">
    <property type="nucleotide sequence ID" value="NZ_JANFQO010000002.1"/>
</dbReference>
<gene>
    <name evidence="2" type="ORF">NM961_02515</name>
</gene>
<comment type="caution">
    <text evidence="2">The sequence shown here is derived from an EMBL/GenBank/DDBJ whole genome shotgun (WGS) entry which is preliminary data.</text>
</comment>
<evidence type="ECO:0008006" key="4">
    <source>
        <dbReference type="Google" id="ProtNLM"/>
    </source>
</evidence>
<protein>
    <recommendedName>
        <fullName evidence="4">PepSY-associated transmembrane protein</fullName>
    </recommendedName>
</protein>
<proteinExistence type="predicted"/>
<dbReference type="PROSITE" id="PS51257">
    <property type="entry name" value="PROKAR_LIPOPROTEIN"/>
    <property type="match status" value="1"/>
</dbReference>
<evidence type="ECO:0000256" key="1">
    <source>
        <dbReference type="SAM" id="Phobius"/>
    </source>
</evidence>
<name>A0ABT1QM20_9GAMM</name>
<evidence type="ECO:0000313" key="2">
    <source>
        <dbReference type="EMBL" id="MCQ4163576.1"/>
    </source>
</evidence>
<keyword evidence="3" id="KW-1185">Reference proteome</keyword>
<keyword evidence="1" id="KW-1133">Transmembrane helix</keyword>
<feature type="transmembrane region" description="Helical" evidence="1">
    <location>
        <begin position="12"/>
        <end position="31"/>
    </location>
</feature>
<accession>A0ABT1QM20</accession>
<feature type="transmembrane region" description="Helical" evidence="1">
    <location>
        <begin position="37"/>
        <end position="58"/>
    </location>
</feature>